<comment type="caution">
    <text evidence="1">The sequence shown here is derived from an EMBL/GenBank/DDBJ whole genome shotgun (WGS) entry which is preliminary data.</text>
</comment>
<accession>A0A4S2E886</accession>
<proteinExistence type="predicted"/>
<evidence type="ECO:0000313" key="1">
    <source>
        <dbReference type="EMBL" id="TGY51637.1"/>
    </source>
</evidence>
<dbReference type="EMBL" id="SRYK01000110">
    <property type="protein sequence ID" value="TGY51637.1"/>
    <property type="molecule type" value="Genomic_DNA"/>
</dbReference>
<dbReference type="RefSeq" id="WP_135942522.1">
    <property type="nucleotide sequence ID" value="NZ_CABIVU010000095.1"/>
</dbReference>
<organism evidence="1 2">
    <name type="scientific">Ligilactobacillus murinus</name>
    <dbReference type="NCBI Taxonomy" id="1622"/>
    <lineage>
        <taxon>Bacteria</taxon>
        <taxon>Bacillati</taxon>
        <taxon>Bacillota</taxon>
        <taxon>Bacilli</taxon>
        <taxon>Lactobacillales</taxon>
        <taxon>Lactobacillaceae</taxon>
        <taxon>Ligilactobacillus</taxon>
    </lineage>
</organism>
<reference evidence="1 2" key="1">
    <citation type="submission" date="2019-04" db="EMBL/GenBank/DDBJ databases">
        <title>Microbes associate with the intestines of laboratory mice.</title>
        <authorList>
            <person name="Navarre W."/>
            <person name="Wong E."/>
            <person name="Huang K."/>
            <person name="Tropini C."/>
            <person name="Ng K."/>
            <person name="Yu B."/>
        </authorList>
    </citation>
    <scope>NUCLEOTIDE SEQUENCE [LARGE SCALE GENOMIC DNA]</scope>
    <source>
        <strain evidence="1 2">NM26_J9</strain>
    </source>
</reference>
<dbReference type="AlphaFoldDB" id="A0A4S2E886"/>
<dbReference type="Proteomes" id="UP000306855">
    <property type="component" value="Unassembled WGS sequence"/>
</dbReference>
<gene>
    <name evidence="1" type="ORF">E5340_11305</name>
</gene>
<name>A0A4S2E886_9LACO</name>
<sequence>MANKQGIYAIYRGDKFIDVGTLKELSVRNNIVISTLRFEASPTYAERTSYEDSLRVYRIEEDEGEDLI</sequence>
<evidence type="ECO:0000313" key="2">
    <source>
        <dbReference type="Proteomes" id="UP000306855"/>
    </source>
</evidence>
<protein>
    <submittedName>
        <fullName evidence="1">Uncharacterized protein</fullName>
    </submittedName>
</protein>